<organism evidence="8 9">
    <name type="scientific">Eremothecium sinecaudum</name>
    <dbReference type="NCBI Taxonomy" id="45286"/>
    <lineage>
        <taxon>Eukaryota</taxon>
        <taxon>Fungi</taxon>
        <taxon>Dikarya</taxon>
        <taxon>Ascomycota</taxon>
        <taxon>Saccharomycotina</taxon>
        <taxon>Saccharomycetes</taxon>
        <taxon>Saccharomycetales</taxon>
        <taxon>Saccharomycetaceae</taxon>
        <taxon>Eremothecium</taxon>
    </lineage>
</organism>
<feature type="transmembrane region" description="Helical" evidence="5">
    <location>
        <begin position="507"/>
        <end position="526"/>
    </location>
</feature>
<feature type="transmembrane region" description="Helical" evidence="5">
    <location>
        <begin position="313"/>
        <end position="337"/>
    </location>
</feature>
<dbReference type="InterPro" id="IPR022535">
    <property type="entry name" value="Golgi_pH-regulator_cons_dom"/>
</dbReference>
<name>A0A109UY91_9SACH</name>
<feature type="transmembrane region" description="Helical" evidence="5">
    <location>
        <begin position="192"/>
        <end position="215"/>
    </location>
</feature>
<evidence type="ECO:0000256" key="4">
    <source>
        <dbReference type="ARBA" id="ARBA00023136"/>
    </source>
</evidence>
<keyword evidence="4 5" id="KW-0472">Membrane</keyword>
<dbReference type="OrthoDB" id="264392at2759"/>
<dbReference type="GeneID" id="28722968"/>
<feature type="transmembrane region" description="Helical" evidence="5">
    <location>
        <begin position="153"/>
        <end position="172"/>
    </location>
</feature>
<evidence type="ECO:0000259" key="7">
    <source>
        <dbReference type="Pfam" id="PF12537"/>
    </source>
</evidence>
<dbReference type="PANTHER" id="PTHR15948:SF0">
    <property type="entry name" value="GOLGI PH REGULATOR A-RELATED"/>
    <property type="match status" value="1"/>
</dbReference>
<dbReference type="Pfam" id="PF12430">
    <property type="entry name" value="ABA_GPCR"/>
    <property type="match status" value="1"/>
</dbReference>
<feature type="domain" description="Golgi pH regulator conserved" evidence="7">
    <location>
        <begin position="177"/>
        <end position="215"/>
    </location>
</feature>
<evidence type="ECO:0000256" key="5">
    <source>
        <dbReference type="SAM" id="Phobius"/>
    </source>
</evidence>
<feature type="domain" description="Abscisic acid G-protein coupled receptor-like" evidence="6">
    <location>
        <begin position="305"/>
        <end position="522"/>
    </location>
</feature>
<feature type="transmembrane region" description="Helical" evidence="5">
    <location>
        <begin position="115"/>
        <end position="141"/>
    </location>
</feature>
<dbReference type="InterPro" id="IPR025969">
    <property type="entry name" value="ABA_GPCR_dom"/>
</dbReference>
<keyword evidence="9" id="KW-1185">Reference proteome</keyword>
<keyword evidence="3 5" id="KW-1133">Transmembrane helix</keyword>
<protein>
    <submittedName>
        <fullName evidence="8">HCL398Wp</fullName>
    </submittedName>
</protein>
<dbReference type="Pfam" id="PF12537">
    <property type="entry name" value="GPHR_N"/>
    <property type="match status" value="1"/>
</dbReference>
<dbReference type="AlphaFoldDB" id="A0A109UY91"/>
<dbReference type="Proteomes" id="UP000243052">
    <property type="component" value="Chromosome iii"/>
</dbReference>
<evidence type="ECO:0000256" key="2">
    <source>
        <dbReference type="ARBA" id="ARBA00022692"/>
    </source>
</evidence>
<dbReference type="InterPro" id="IPR015672">
    <property type="entry name" value="GPHR/GTG"/>
</dbReference>
<evidence type="ECO:0000313" key="8">
    <source>
        <dbReference type="EMBL" id="AMD19753.1"/>
    </source>
</evidence>
<feature type="transmembrane region" description="Helical" evidence="5">
    <location>
        <begin position="77"/>
        <end position="100"/>
    </location>
</feature>
<accession>A0A109UY91</accession>
<evidence type="ECO:0000259" key="6">
    <source>
        <dbReference type="Pfam" id="PF12430"/>
    </source>
</evidence>
<dbReference type="STRING" id="45286.A0A109UY91"/>
<keyword evidence="2 5" id="KW-0812">Transmembrane</keyword>
<dbReference type="EMBL" id="CP014243">
    <property type="protein sequence ID" value="AMD19753.1"/>
    <property type="molecule type" value="Genomic_DNA"/>
</dbReference>
<reference evidence="8 9" key="1">
    <citation type="submission" date="2016-01" db="EMBL/GenBank/DDBJ databases">
        <title>Genome sequence of the yeast Holleya sinecauda.</title>
        <authorList>
            <person name="Dietrich F.S."/>
        </authorList>
    </citation>
    <scope>NUCLEOTIDE SEQUENCE [LARGE SCALE GENOMIC DNA]</scope>
    <source>
        <strain evidence="8 9">ATCC 58844</strain>
    </source>
</reference>
<evidence type="ECO:0000256" key="1">
    <source>
        <dbReference type="ARBA" id="ARBA00004141"/>
    </source>
</evidence>
<comment type="subcellular location">
    <subcellularLocation>
        <location evidence="1">Membrane</location>
        <topology evidence="1">Multi-pass membrane protein</topology>
    </subcellularLocation>
</comment>
<evidence type="ECO:0000313" key="9">
    <source>
        <dbReference type="Proteomes" id="UP000243052"/>
    </source>
</evidence>
<dbReference type="RefSeq" id="XP_017986749.1">
    <property type="nucleotide sequence ID" value="XM_018131363.1"/>
</dbReference>
<feature type="transmembrane region" description="Helical" evidence="5">
    <location>
        <begin position="6"/>
        <end position="22"/>
    </location>
</feature>
<proteinExistence type="predicted"/>
<sequence>MGDVILSIIVLLTFTIVFNRCYKVLWYKLPRLFELTGTTEASNEYSEMTNGITRNDNKFLYKFHTEYSLSSATVSNFIRVIVSGTFGLCIVAIEIVIWQIKTADDEYKGGILTTWLWPILILLLSLSLILVQPFCILITLFDKFLDWRWNVKPLLVPSCLATITWIFLLHYVTLGPFYFTGNLLTKLSILGVTIMSTLSGVASISTLYYVVMFFIDGNENAATMLNNVYHRVAFNFVGTAKLRERMANHKAAVEESIAVMKEVNDPSSVHDSLIREQLIEKIAWYQLEISRIEKLLQESREVRLAKRMFHCVFLLYCTYKLISTFFIRLPTIIFHAFKFPSDYNYENLYEGPEANTGDPLAVTLANIFDFFIFRFTHQQDLDALTKQVSLLLSISLFICSLSTVTTTISYLLTLLPMKLQLLTLSTLQDNNVATLPVTTREPENKCTGNPSIIKNLIVSELTGVYIISTILMVRSNLPYDVSKRLNELLGEKFAVPDIVIDVWFDKVFALSSILTFTGIVIAGVAIKKTL</sequence>
<evidence type="ECO:0000256" key="3">
    <source>
        <dbReference type="ARBA" id="ARBA00022989"/>
    </source>
</evidence>
<feature type="transmembrane region" description="Helical" evidence="5">
    <location>
        <begin position="388"/>
        <end position="412"/>
    </location>
</feature>
<dbReference type="PANTHER" id="PTHR15948">
    <property type="entry name" value="G-PROTEIN COUPLED RECEPTOR 89-RELATED"/>
    <property type="match status" value="1"/>
</dbReference>
<dbReference type="GO" id="GO:0016020">
    <property type="term" value="C:membrane"/>
    <property type="evidence" value="ECO:0007669"/>
    <property type="project" value="UniProtKB-SubCell"/>
</dbReference>
<gene>
    <name evidence="8" type="ORF">AW171_hschr31604</name>
</gene>